<keyword evidence="6" id="KW-0560">Oxidoreductase</keyword>
<dbReference type="EMBL" id="JBHSVR010000001">
    <property type="protein sequence ID" value="MFC6631707.1"/>
    <property type="molecule type" value="Genomic_DNA"/>
</dbReference>
<evidence type="ECO:0000256" key="2">
    <source>
        <dbReference type="ARBA" id="ARBA00022669"/>
    </source>
</evidence>
<dbReference type="Pfam" id="PF03067">
    <property type="entry name" value="LPMO_10"/>
    <property type="match status" value="1"/>
</dbReference>
<gene>
    <name evidence="6" type="ORF">ACFQBM_00355</name>
</gene>
<dbReference type="InterPro" id="IPR014756">
    <property type="entry name" value="Ig_E-set"/>
</dbReference>
<evidence type="ECO:0000313" key="6">
    <source>
        <dbReference type="EMBL" id="MFC6631707.1"/>
    </source>
</evidence>
<sequence>MRIGLPLTLALGTLLCADRLLAHGTMVVPESRVYNCFLNNPENPSDPACAAAKEVAGSQAFYDWNGINQAAAHGNHRDVVPDGQLCAGGNAKFAGLDLARGDWQATPIAPKPDGTFDFEFWGTAPHATQDWIFYVTQQGYAADEPLKWSDLFEFCRLGDVPLGAESRYTLNCPLPPVTGKHVIYTTWQRSDSGEAFYTCTDVILGDGGSSPWADEGPFTAQGDLAEGSTVTLRLFNGSGNDMESVQHTVAAGATSAGDWAYAFAQTINSQSQYARVGVLDPDSGDISPVAAASGNRVYTQASLNLSHEIDIQVPDGNSAPLAAVSANPASVTGAGSVNLSAAASSDADGDALSYSWTIVSGSGASLSNSSGESVTLDLQSPAQNQTVTVQVTVSDGELSDGASVDIEHNTDSGGGDYDYAYPDGIGSYVPGETVVLGSDGNRYQCRPFPEGGWCNVNSPHHYAPGTGANWQDAWTPL</sequence>
<keyword evidence="3" id="KW-0732">Signal</keyword>
<dbReference type="InterPro" id="IPR035986">
    <property type="entry name" value="PKD_dom_sf"/>
</dbReference>
<dbReference type="InterPro" id="IPR013783">
    <property type="entry name" value="Ig-like_fold"/>
</dbReference>
<name>A0ABW1YG05_9GAMM</name>
<dbReference type="PANTHER" id="PTHR34823">
    <property type="entry name" value="GLCNAC-BINDING PROTEIN A"/>
    <property type="match status" value="1"/>
</dbReference>
<comment type="caution">
    <text evidence="6">The sequence shown here is derived from an EMBL/GenBank/DDBJ whole genome shotgun (WGS) entry which is preliminary data.</text>
</comment>
<keyword evidence="6" id="KW-0503">Monooxygenase</keyword>
<dbReference type="InterPro" id="IPR051024">
    <property type="entry name" value="GlcNAc_Chitin_IntDeg"/>
</dbReference>
<dbReference type="SUPFAM" id="SSF49299">
    <property type="entry name" value="PKD domain"/>
    <property type="match status" value="1"/>
</dbReference>
<keyword evidence="1" id="KW-0964">Secreted</keyword>
<dbReference type="Gene3D" id="3.30.70.2150">
    <property type="match status" value="1"/>
</dbReference>
<accession>A0ABW1YG05</accession>
<dbReference type="Proteomes" id="UP001596425">
    <property type="component" value="Unassembled WGS sequence"/>
</dbReference>
<dbReference type="Pfam" id="PF18416">
    <property type="entry name" value="GbpA_2"/>
    <property type="match status" value="1"/>
</dbReference>
<keyword evidence="2" id="KW-0147">Chitin-binding</keyword>
<evidence type="ECO:0000259" key="5">
    <source>
        <dbReference type="Pfam" id="PF18416"/>
    </source>
</evidence>
<dbReference type="Gene3D" id="2.70.50.50">
    <property type="entry name" value="chitin-binding protein cbp21"/>
    <property type="match status" value="1"/>
</dbReference>
<organism evidence="6 7">
    <name type="scientific">Microbulbifer taiwanensis</name>
    <dbReference type="NCBI Taxonomy" id="986746"/>
    <lineage>
        <taxon>Bacteria</taxon>
        <taxon>Pseudomonadati</taxon>
        <taxon>Pseudomonadota</taxon>
        <taxon>Gammaproteobacteria</taxon>
        <taxon>Cellvibrionales</taxon>
        <taxon>Microbulbiferaceae</taxon>
        <taxon>Microbulbifer</taxon>
    </lineage>
</organism>
<dbReference type="PANTHER" id="PTHR34823:SF1">
    <property type="entry name" value="CHITIN-BINDING TYPE-4 DOMAIN-CONTAINING PROTEIN"/>
    <property type="match status" value="1"/>
</dbReference>
<reference evidence="7" key="1">
    <citation type="journal article" date="2019" name="Int. J. Syst. Evol. Microbiol.">
        <title>The Global Catalogue of Microorganisms (GCM) 10K type strain sequencing project: providing services to taxonomists for standard genome sequencing and annotation.</title>
        <authorList>
            <consortium name="The Broad Institute Genomics Platform"/>
            <consortium name="The Broad Institute Genome Sequencing Center for Infectious Disease"/>
            <person name="Wu L."/>
            <person name="Ma J."/>
        </authorList>
    </citation>
    <scope>NUCLEOTIDE SEQUENCE [LARGE SCALE GENOMIC DNA]</scope>
    <source>
        <strain evidence="7">CGMCC 1.13718</strain>
    </source>
</reference>
<keyword evidence="7" id="KW-1185">Reference proteome</keyword>
<protein>
    <submittedName>
        <fullName evidence="6">Lytic polysaccharide monooxygenase</fullName>
    </submittedName>
</protein>
<evidence type="ECO:0000256" key="3">
    <source>
        <dbReference type="ARBA" id="ARBA00022729"/>
    </source>
</evidence>
<evidence type="ECO:0000313" key="7">
    <source>
        <dbReference type="Proteomes" id="UP001596425"/>
    </source>
</evidence>
<dbReference type="SUPFAM" id="SSF81296">
    <property type="entry name" value="E set domains"/>
    <property type="match status" value="1"/>
</dbReference>
<dbReference type="InterPro" id="IPR004302">
    <property type="entry name" value="Cellulose/chitin-bd_N"/>
</dbReference>
<dbReference type="InterPro" id="IPR041029">
    <property type="entry name" value="GbpA_2"/>
</dbReference>
<proteinExistence type="predicted"/>
<dbReference type="GO" id="GO:0004497">
    <property type="term" value="F:monooxygenase activity"/>
    <property type="evidence" value="ECO:0007669"/>
    <property type="project" value="UniProtKB-KW"/>
</dbReference>
<feature type="domain" description="N-acetylglucosamine binding protein A" evidence="5">
    <location>
        <begin position="212"/>
        <end position="302"/>
    </location>
</feature>
<dbReference type="CDD" id="cd21177">
    <property type="entry name" value="LPMO_AA10"/>
    <property type="match status" value="1"/>
</dbReference>
<feature type="domain" description="Chitin-binding type-4" evidence="4">
    <location>
        <begin position="23"/>
        <end position="202"/>
    </location>
</feature>
<dbReference type="RefSeq" id="WP_193194229.1">
    <property type="nucleotide sequence ID" value="NZ_JACZFR010000056.1"/>
</dbReference>
<dbReference type="Gene3D" id="2.60.40.10">
    <property type="entry name" value="Immunoglobulins"/>
    <property type="match status" value="1"/>
</dbReference>
<evidence type="ECO:0000259" key="4">
    <source>
        <dbReference type="Pfam" id="PF03067"/>
    </source>
</evidence>
<dbReference type="Pfam" id="PF22352">
    <property type="entry name" value="K319L-like_PKD"/>
    <property type="match status" value="1"/>
</dbReference>
<evidence type="ECO:0000256" key="1">
    <source>
        <dbReference type="ARBA" id="ARBA00022525"/>
    </source>
</evidence>